<protein>
    <recommendedName>
        <fullName evidence="3">Glycosyltransferase</fullName>
    </recommendedName>
</protein>
<dbReference type="RefSeq" id="WP_221860088.1">
    <property type="nucleotide sequence ID" value="NZ_BAAAYV010000017.1"/>
</dbReference>
<dbReference type="Gene3D" id="3.40.50.2000">
    <property type="entry name" value="Glycogen Phosphorylase B"/>
    <property type="match status" value="1"/>
</dbReference>
<accession>A0ABP7BQU0</accession>
<comment type="caution">
    <text evidence="1">The sequence shown here is derived from an EMBL/GenBank/DDBJ whole genome shotgun (WGS) entry which is preliminary data.</text>
</comment>
<proteinExistence type="predicted"/>
<dbReference type="EMBL" id="BAAAYV010000017">
    <property type="protein sequence ID" value="GAA3664696.1"/>
    <property type="molecule type" value="Genomic_DNA"/>
</dbReference>
<evidence type="ECO:0000313" key="1">
    <source>
        <dbReference type="EMBL" id="GAA3664696.1"/>
    </source>
</evidence>
<dbReference type="SUPFAM" id="SSF53756">
    <property type="entry name" value="UDP-Glycosyltransferase/glycogen phosphorylase"/>
    <property type="match status" value="1"/>
</dbReference>
<reference evidence="2" key="1">
    <citation type="journal article" date="2019" name="Int. J. Syst. Evol. Microbiol.">
        <title>The Global Catalogue of Microorganisms (GCM) 10K type strain sequencing project: providing services to taxonomists for standard genome sequencing and annotation.</title>
        <authorList>
            <consortium name="The Broad Institute Genomics Platform"/>
            <consortium name="The Broad Institute Genome Sequencing Center for Infectious Disease"/>
            <person name="Wu L."/>
            <person name="Ma J."/>
        </authorList>
    </citation>
    <scope>NUCLEOTIDE SEQUENCE [LARGE SCALE GENOMIC DNA]</scope>
    <source>
        <strain evidence="2">JCM 16546</strain>
    </source>
</reference>
<sequence>MSRPLVVVSLEPWDEVRRRNQYLVGGLLDADVARTALFVEPPADPLYELRSGRRPRLASGLRTSQAYGGRLRLLEPVKSLPRAVGPLADRILHDQVRRAVDRLGWRDPILWVNDPRWWGLAARTGWDTVYDITDDWTRADRAPREHARLVAGDEALLALSARVVVCSTGLAETKRASRPVTLIPNAVDVARYRRPLPRPGDLPEGPVALYLGTLHEDRLDVGLLQRTAARVAGAGGTVVLVGPDALSARHGELLRATPGLLLLGARAWDAVPAYLQHAQALIVPHLVSPFTDSLDPIKAYEYLAVGRPVVATPVAGFRERAGRRGVTVVPATGFPGAVAGALGTSAEGAREQVPDWSQRVADYDALLRGLGSPGGDG</sequence>
<gene>
    <name evidence="1" type="ORF">GCM10022202_28450</name>
</gene>
<keyword evidence="2" id="KW-1185">Reference proteome</keyword>
<evidence type="ECO:0000313" key="2">
    <source>
        <dbReference type="Proteomes" id="UP001410795"/>
    </source>
</evidence>
<dbReference type="Pfam" id="PF13692">
    <property type="entry name" value="Glyco_trans_1_4"/>
    <property type="match status" value="1"/>
</dbReference>
<organism evidence="1 2">
    <name type="scientific">Microbacterium marinilacus</name>
    <dbReference type="NCBI Taxonomy" id="415209"/>
    <lineage>
        <taxon>Bacteria</taxon>
        <taxon>Bacillati</taxon>
        <taxon>Actinomycetota</taxon>
        <taxon>Actinomycetes</taxon>
        <taxon>Micrococcales</taxon>
        <taxon>Microbacteriaceae</taxon>
        <taxon>Microbacterium</taxon>
    </lineage>
</organism>
<dbReference type="Proteomes" id="UP001410795">
    <property type="component" value="Unassembled WGS sequence"/>
</dbReference>
<name>A0ABP7BQU0_9MICO</name>
<evidence type="ECO:0008006" key="3">
    <source>
        <dbReference type="Google" id="ProtNLM"/>
    </source>
</evidence>